<comment type="caution">
    <text evidence="1">The sequence shown here is derived from an EMBL/GenBank/DDBJ whole genome shotgun (WGS) entry which is preliminary data.</text>
</comment>
<proteinExistence type="predicted"/>
<dbReference type="EMBL" id="JAOSHN010000003">
    <property type="protein sequence ID" value="MCU7378380.1"/>
    <property type="molecule type" value="Genomic_DNA"/>
</dbReference>
<dbReference type="AlphaFoldDB" id="A0A9J6QSC7"/>
<reference evidence="1" key="1">
    <citation type="submission" date="2022-09" db="EMBL/GenBank/DDBJ databases">
        <title>Culturomic study of gut microbiota in children with autism spectrum disorder.</title>
        <authorList>
            <person name="Efimov B.A."/>
            <person name="Chaplin A.V."/>
            <person name="Sokolova S.R."/>
            <person name="Pikina A.P."/>
            <person name="Korzhanova M."/>
            <person name="Belova V."/>
            <person name="Korostin D."/>
        </authorList>
    </citation>
    <scope>NUCLEOTIDE SEQUENCE</scope>
    <source>
        <strain evidence="1">ASD5510</strain>
    </source>
</reference>
<protein>
    <submittedName>
        <fullName evidence="1">Uncharacterized protein</fullName>
    </submittedName>
</protein>
<organism evidence="1 2">
    <name type="scientific">Hominibacterium faecale</name>
    <dbReference type="NCBI Taxonomy" id="2839743"/>
    <lineage>
        <taxon>Bacteria</taxon>
        <taxon>Bacillati</taxon>
        <taxon>Bacillota</taxon>
        <taxon>Clostridia</taxon>
        <taxon>Peptostreptococcales</taxon>
        <taxon>Anaerovoracaceae</taxon>
        <taxon>Hominibacterium</taxon>
    </lineage>
</organism>
<keyword evidence="2" id="KW-1185">Reference proteome</keyword>
<evidence type="ECO:0000313" key="1">
    <source>
        <dbReference type="EMBL" id="MCU7378380.1"/>
    </source>
</evidence>
<dbReference type="Proteomes" id="UP001065549">
    <property type="component" value="Unassembled WGS sequence"/>
</dbReference>
<accession>A0A9J6QSC7</accession>
<name>A0A9J6QSC7_9FIRM</name>
<dbReference type="RefSeq" id="WP_227108373.1">
    <property type="nucleotide sequence ID" value="NZ_JAJAGH010000008.1"/>
</dbReference>
<evidence type="ECO:0000313" key="2">
    <source>
        <dbReference type="Proteomes" id="UP001065549"/>
    </source>
</evidence>
<sequence length="50" mass="5788">MEIRVYDERENIRRIQGKKTTISAAVYRAEPGMFAAICITAVKEKRLEKC</sequence>
<gene>
    <name evidence="1" type="ORF">OBO34_08420</name>
</gene>